<dbReference type="PANTHER" id="PTHR12210">
    <property type="entry name" value="DULLARD PROTEIN PHOSPHATASE"/>
    <property type="match status" value="1"/>
</dbReference>
<dbReference type="AlphaFoldDB" id="A0A9P8UMY5"/>
<dbReference type="RefSeq" id="XP_045959327.1">
    <property type="nucleotide sequence ID" value="XM_046097676.1"/>
</dbReference>
<sequence length="333" mass="37017">MLGNHPVFRQQAQSPTPLAAGTPPSRGVGHGARPLTQSNNNPDFDPDVDSDASSNPSVGEPLPQLTPHQIKTVTIPILGKSANKKAKLQTKKRPYIVPSKASGGVPNPSKNYIRQSALAPSRLDVPRNILVIIDLNGTLLHRPNHKKTKTFVERPFARNFLDYCLRTFTVGVWSSAKPDNVRGMMPQLLSPQEQAKLVTIWGRDTLGLSPADYNQRVQVYKRLESVWNDPKVAASHPEACDGKRWDQTNTVLIDDSKEKARSQPFNIILLPEFEGDVTEPGYVLPQVHDYLNECAHQRDISSFIRENPFRFDPAFLLEPKGAALADLNNTTNR</sequence>
<proteinExistence type="inferred from homology"/>
<protein>
    <recommendedName>
        <fullName evidence="1">Mitochondrial import inner membrane translocase subunit TIM50</fullName>
    </recommendedName>
</protein>
<comment type="subunit">
    <text evidence="1">Component of the TIM23 complex.</text>
</comment>
<dbReference type="Pfam" id="PF03031">
    <property type="entry name" value="NIF"/>
    <property type="match status" value="1"/>
</dbReference>
<dbReference type="Proteomes" id="UP000758603">
    <property type="component" value="Unassembled WGS sequence"/>
</dbReference>
<evidence type="ECO:0000313" key="4">
    <source>
        <dbReference type="EMBL" id="KAH6655062.1"/>
    </source>
</evidence>
<dbReference type="InterPro" id="IPR036412">
    <property type="entry name" value="HAD-like_sf"/>
</dbReference>
<evidence type="ECO:0000256" key="2">
    <source>
        <dbReference type="SAM" id="MobiDB-lite"/>
    </source>
</evidence>
<dbReference type="PROSITE" id="PS50969">
    <property type="entry name" value="FCP1"/>
    <property type="match status" value="1"/>
</dbReference>
<reference evidence="4" key="1">
    <citation type="journal article" date="2021" name="Nat. Commun.">
        <title>Genetic determinants of endophytism in the Arabidopsis root mycobiome.</title>
        <authorList>
            <person name="Mesny F."/>
            <person name="Miyauchi S."/>
            <person name="Thiergart T."/>
            <person name="Pickel B."/>
            <person name="Atanasova L."/>
            <person name="Karlsson M."/>
            <person name="Huettel B."/>
            <person name="Barry K.W."/>
            <person name="Haridas S."/>
            <person name="Chen C."/>
            <person name="Bauer D."/>
            <person name="Andreopoulos W."/>
            <person name="Pangilinan J."/>
            <person name="LaButti K."/>
            <person name="Riley R."/>
            <person name="Lipzen A."/>
            <person name="Clum A."/>
            <person name="Drula E."/>
            <person name="Henrissat B."/>
            <person name="Kohler A."/>
            <person name="Grigoriev I.V."/>
            <person name="Martin F.M."/>
            <person name="Hacquard S."/>
        </authorList>
    </citation>
    <scope>NUCLEOTIDE SEQUENCE</scope>
    <source>
        <strain evidence="4">MPI-SDFR-AT-0073</strain>
    </source>
</reference>
<comment type="subcellular location">
    <subcellularLocation>
        <location evidence="1">Mitochondrion inner membrane</location>
        <topology evidence="1">Single-pass membrane protein</topology>
    </subcellularLocation>
</comment>
<dbReference type="Gene3D" id="3.40.50.1000">
    <property type="entry name" value="HAD superfamily/HAD-like"/>
    <property type="match status" value="1"/>
</dbReference>
<dbReference type="SMART" id="SM00577">
    <property type="entry name" value="CPDc"/>
    <property type="match status" value="1"/>
</dbReference>
<evidence type="ECO:0000256" key="1">
    <source>
        <dbReference type="RuleBase" id="RU365079"/>
    </source>
</evidence>
<keyword evidence="1" id="KW-0813">Transport</keyword>
<dbReference type="OrthoDB" id="1711508at2759"/>
<dbReference type="InterPro" id="IPR023214">
    <property type="entry name" value="HAD_sf"/>
</dbReference>
<dbReference type="InterPro" id="IPR004274">
    <property type="entry name" value="FCP1_dom"/>
</dbReference>
<comment type="function">
    <text evidence="1">Essential component of the TIM23 complex, a complex that mediates the translocation of transit peptide-containing proteins across the mitochondrial inner membrane.</text>
</comment>
<evidence type="ECO:0000313" key="5">
    <source>
        <dbReference type="Proteomes" id="UP000758603"/>
    </source>
</evidence>
<keyword evidence="1" id="KW-0653">Protein transport</keyword>
<dbReference type="GeneID" id="70126568"/>
<name>A0A9P8UMY5_9PEZI</name>
<dbReference type="EMBL" id="JAGPXC010000003">
    <property type="protein sequence ID" value="KAH6655062.1"/>
    <property type="molecule type" value="Genomic_DNA"/>
</dbReference>
<dbReference type="GO" id="GO:0005744">
    <property type="term" value="C:TIM23 mitochondrial import inner membrane translocase complex"/>
    <property type="evidence" value="ECO:0007669"/>
    <property type="project" value="UniProtKB-UniRule"/>
</dbReference>
<gene>
    <name evidence="4" type="ORF">BKA67DRAFT_514835</name>
</gene>
<comment type="caution">
    <text evidence="4">The sequence shown here is derived from an EMBL/GenBank/DDBJ whole genome shotgun (WGS) entry which is preliminary data.</text>
</comment>
<dbReference type="InterPro" id="IPR050365">
    <property type="entry name" value="TIM50"/>
</dbReference>
<feature type="region of interest" description="Disordered" evidence="2">
    <location>
        <begin position="1"/>
        <end position="70"/>
    </location>
</feature>
<keyword evidence="1" id="KW-0809">Transit peptide</keyword>
<comment type="similarity">
    <text evidence="1">Belongs to the TIM50 family.</text>
</comment>
<feature type="domain" description="FCP1 homology" evidence="3">
    <location>
        <begin position="124"/>
        <end position="294"/>
    </location>
</feature>
<accession>A0A9P8UMY5</accession>
<keyword evidence="5" id="KW-1185">Reference proteome</keyword>
<organism evidence="4 5">
    <name type="scientific">Truncatella angustata</name>
    <dbReference type="NCBI Taxonomy" id="152316"/>
    <lineage>
        <taxon>Eukaryota</taxon>
        <taxon>Fungi</taxon>
        <taxon>Dikarya</taxon>
        <taxon>Ascomycota</taxon>
        <taxon>Pezizomycotina</taxon>
        <taxon>Sordariomycetes</taxon>
        <taxon>Xylariomycetidae</taxon>
        <taxon>Amphisphaeriales</taxon>
        <taxon>Sporocadaceae</taxon>
        <taxon>Truncatella</taxon>
    </lineage>
</organism>
<dbReference type="GO" id="GO:0015031">
    <property type="term" value="P:protein transport"/>
    <property type="evidence" value="ECO:0007669"/>
    <property type="project" value="UniProtKB-KW"/>
</dbReference>
<dbReference type="SUPFAM" id="SSF56784">
    <property type="entry name" value="HAD-like"/>
    <property type="match status" value="1"/>
</dbReference>
<evidence type="ECO:0000259" key="3">
    <source>
        <dbReference type="PROSITE" id="PS50969"/>
    </source>
</evidence>
<keyword evidence="1" id="KW-0496">Mitochondrion</keyword>
<keyword evidence="1" id="KW-0811">Translocation</keyword>